<reference evidence="2 3" key="1">
    <citation type="submission" date="2019-09" db="EMBL/GenBank/DDBJ databases">
        <authorList>
            <person name="Chandra G."/>
            <person name="Truman W A."/>
        </authorList>
    </citation>
    <scope>NUCLEOTIDE SEQUENCE [LARGE SCALE GENOMIC DNA]</scope>
    <source>
        <strain evidence="2">PS896</strain>
    </source>
</reference>
<protein>
    <submittedName>
        <fullName evidence="2">Uncharacterized protein</fullName>
    </submittedName>
</protein>
<dbReference type="Proteomes" id="UP000377224">
    <property type="component" value="Unassembled WGS sequence"/>
</dbReference>
<dbReference type="EMBL" id="CABVIN010000001">
    <property type="protein sequence ID" value="VVO49136.1"/>
    <property type="molecule type" value="Genomic_DNA"/>
</dbReference>
<feature type="region of interest" description="Disordered" evidence="1">
    <location>
        <begin position="1"/>
        <end position="37"/>
    </location>
</feature>
<evidence type="ECO:0000313" key="2">
    <source>
        <dbReference type="EMBL" id="VVO49136.1"/>
    </source>
</evidence>
<proteinExistence type="predicted"/>
<evidence type="ECO:0000256" key="1">
    <source>
        <dbReference type="SAM" id="MobiDB-lite"/>
    </source>
</evidence>
<name>A0A5E7GCR9_PSEFL</name>
<dbReference type="AlphaFoldDB" id="A0A5E7GCR9"/>
<sequence>MFYSKQPLGEATKDSRGLKRRPQAPLQYSKLSAENQW</sequence>
<organism evidence="2 3">
    <name type="scientific">Pseudomonas fluorescens</name>
    <dbReference type="NCBI Taxonomy" id="294"/>
    <lineage>
        <taxon>Bacteria</taxon>
        <taxon>Pseudomonadati</taxon>
        <taxon>Pseudomonadota</taxon>
        <taxon>Gammaproteobacteria</taxon>
        <taxon>Pseudomonadales</taxon>
        <taxon>Pseudomonadaceae</taxon>
        <taxon>Pseudomonas</taxon>
    </lineage>
</organism>
<evidence type="ECO:0000313" key="3">
    <source>
        <dbReference type="Proteomes" id="UP000377224"/>
    </source>
</evidence>
<accession>A0A5E7GCR9</accession>
<gene>
    <name evidence="2" type="ORF">PS896_00191</name>
</gene>